<keyword evidence="7" id="KW-1185">Reference proteome</keyword>
<evidence type="ECO:0000256" key="3">
    <source>
        <dbReference type="ARBA" id="ARBA00022989"/>
    </source>
</evidence>
<keyword evidence="4 5" id="KW-0472">Membrane</keyword>
<evidence type="ECO:0000256" key="5">
    <source>
        <dbReference type="SAM" id="Phobius"/>
    </source>
</evidence>
<comment type="caution">
    <text evidence="6">The sequence shown here is derived from an EMBL/GenBank/DDBJ whole genome shotgun (WGS) entry which is preliminary data.</text>
</comment>
<feature type="transmembrane region" description="Helical" evidence="5">
    <location>
        <begin position="78"/>
        <end position="103"/>
    </location>
</feature>
<evidence type="ECO:0008006" key="8">
    <source>
        <dbReference type="Google" id="ProtNLM"/>
    </source>
</evidence>
<dbReference type="Gene3D" id="1.20.140.150">
    <property type="match status" value="1"/>
</dbReference>
<dbReference type="PANTHER" id="PTHR21284:SF12">
    <property type="entry name" value="EG:80H7.2 PROTEIN"/>
    <property type="match status" value="1"/>
</dbReference>
<keyword evidence="3 5" id="KW-1133">Transmembrane helix</keyword>
<dbReference type="InterPro" id="IPR004031">
    <property type="entry name" value="PMP22/EMP/MP20/Claudin"/>
</dbReference>
<dbReference type="GO" id="GO:0016020">
    <property type="term" value="C:membrane"/>
    <property type="evidence" value="ECO:0007669"/>
    <property type="project" value="UniProtKB-SubCell"/>
</dbReference>
<keyword evidence="2 5" id="KW-0812">Transmembrane</keyword>
<dbReference type="Proteomes" id="UP001186944">
    <property type="component" value="Unassembled WGS sequence"/>
</dbReference>
<dbReference type="Pfam" id="PF00822">
    <property type="entry name" value="PMP22_Claudin"/>
    <property type="match status" value="1"/>
</dbReference>
<evidence type="ECO:0000313" key="6">
    <source>
        <dbReference type="EMBL" id="KAK3093885.1"/>
    </source>
</evidence>
<evidence type="ECO:0000256" key="1">
    <source>
        <dbReference type="ARBA" id="ARBA00004141"/>
    </source>
</evidence>
<gene>
    <name evidence="6" type="ORF">FSP39_021466</name>
</gene>
<sequence>MSVLDDFKGASIIGKIALILLLVASFCVCIAFTCTGWGGEDAYSVSQKTYWGLWRRCVDTNVVSPCVNLDGTPNDWWAYTQAGSCFGFFGTLVACTLMILYVFVGKCKKNGEMAIAAGIICIVTGILFLIACIVFGVKWNKYYDDVYVAGILTVDRYLSYAFGFAVVGALLEIVSGVLCIIEAKKGGGTGASG</sequence>
<feature type="transmembrane region" description="Helical" evidence="5">
    <location>
        <begin position="115"/>
        <end position="137"/>
    </location>
</feature>
<dbReference type="PANTHER" id="PTHR21284">
    <property type="entry name" value="EG:80H7.2 PROTEIN"/>
    <property type="match status" value="1"/>
</dbReference>
<organism evidence="6 7">
    <name type="scientific">Pinctada imbricata</name>
    <name type="common">Atlantic pearl-oyster</name>
    <name type="synonym">Pinctada martensii</name>
    <dbReference type="NCBI Taxonomy" id="66713"/>
    <lineage>
        <taxon>Eukaryota</taxon>
        <taxon>Metazoa</taxon>
        <taxon>Spiralia</taxon>
        <taxon>Lophotrochozoa</taxon>
        <taxon>Mollusca</taxon>
        <taxon>Bivalvia</taxon>
        <taxon>Autobranchia</taxon>
        <taxon>Pteriomorphia</taxon>
        <taxon>Pterioida</taxon>
        <taxon>Pterioidea</taxon>
        <taxon>Pteriidae</taxon>
        <taxon>Pinctada</taxon>
    </lineage>
</organism>
<feature type="transmembrane region" description="Helical" evidence="5">
    <location>
        <begin position="12"/>
        <end position="38"/>
    </location>
</feature>
<evidence type="ECO:0000313" key="7">
    <source>
        <dbReference type="Proteomes" id="UP001186944"/>
    </source>
</evidence>
<feature type="transmembrane region" description="Helical" evidence="5">
    <location>
        <begin position="157"/>
        <end position="181"/>
    </location>
</feature>
<reference evidence="6" key="1">
    <citation type="submission" date="2019-08" db="EMBL/GenBank/DDBJ databases">
        <title>The improved chromosome-level genome for the pearl oyster Pinctada fucata martensii using PacBio sequencing and Hi-C.</title>
        <authorList>
            <person name="Zheng Z."/>
        </authorList>
    </citation>
    <scope>NUCLEOTIDE SEQUENCE</scope>
    <source>
        <strain evidence="6">ZZ-2019</strain>
        <tissue evidence="6">Adductor muscle</tissue>
    </source>
</reference>
<dbReference type="AlphaFoldDB" id="A0AA88YCM1"/>
<name>A0AA88YCM1_PINIB</name>
<accession>A0AA88YCM1</accession>
<evidence type="ECO:0000256" key="2">
    <source>
        <dbReference type="ARBA" id="ARBA00022692"/>
    </source>
</evidence>
<comment type="subcellular location">
    <subcellularLocation>
        <location evidence="1">Membrane</location>
        <topology evidence="1">Multi-pass membrane protein</topology>
    </subcellularLocation>
</comment>
<proteinExistence type="predicted"/>
<protein>
    <recommendedName>
        <fullName evidence="8">Claudin</fullName>
    </recommendedName>
</protein>
<evidence type="ECO:0000256" key="4">
    <source>
        <dbReference type="ARBA" id="ARBA00023136"/>
    </source>
</evidence>
<dbReference type="EMBL" id="VSWD01000009">
    <property type="protein sequence ID" value="KAK3093885.1"/>
    <property type="molecule type" value="Genomic_DNA"/>
</dbReference>